<evidence type="ECO:0000313" key="8">
    <source>
        <dbReference type="EMBL" id="BDA78749.1"/>
    </source>
</evidence>
<gene>
    <name evidence="8" type="primary">czcD</name>
    <name evidence="8" type="ORF">LPTSP3_g16790</name>
</gene>
<name>A0ABN6KFX9_9LEPT</name>
<evidence type="ECO:0000259" key="7">
    <source>
        <dbReference type="Pfam" id="PF01545"/>
    </source>
</evidence>
<dbReference type="NCBIfam" id="TIGR01297">
    <property type="entry name" value="CDF"/>
    <property type="match status" value="1"/>
</dbReference>
<keyword evidence="9" id="KW-1185">Reference proteome</keyword>
<dbReference type="Pfam" id="PF01545">
    <property type="entry name" value="Cation_efflux"/>
    <property type="match status" value="1"/>
</dbReference>
<dbReference type="EMBL" id="AP025028">
    <property type="protein sequence ID" value="BDA78749.1"/>
    <property type="molecule type" value="Genomic_DNA"/>
</dbReference>
<evidence type="ECO:0000313" key="9">
    <source>
        <dbReference type="Proteomes" id="UP000245263"/>
    </source>
</evidence>
<keyword evidence="3" id="KW-0864">Zinc transport</keyword>
<evidence type="ECO:0000256" key="6">
    <source>
        <dbReference type="SAM" id="Phobius"/>
    </source>
</evidence>
<comment type="subcellular location">
    <subcellularLocation>
        <location evidence="1">Membrane</location>
        <topology evidence="1">Multi-pass membrane protein</topology>
    </subcellularLocation>
</comment>
<dbReference type="InterPro" id="IPR050681">
    <property type="entry name" value="CDF/SLC30A"/>
</dbReference>
<evidence type="ECO:0000256" key="4">
    <source>
        <dbReference type="ARBA" id="ARBA00022989"/>
    </source>
</evidence>
<dbReference type="InterPro" id="IPR002524">
    <property type="entry name" value="Cation_efflux"/>
</dbReference>
<feature type="transmembrane region" description="Helical" evidence="6">
    <location>
        <begin position="184"/>
        <end position="203"/>
    </location>
</feature>
<proteinExistence type="predicted"/>
<feature type="domain" description="Cation efflux protein transmembrane" evidence="7">
    <location>
        <begin position="25"/>
        <end position="214"/>
    </location>
</feature>
<evidence type="ECO:0000256" key="3">
    <source>
        <dbReference type="ARBA" id="ARBA00022906"/>
    </source>
</evidence>
<dbReference type="InterPro" id="IPR027469">
    <property type="entry name" value="Cation_efflux_TMD_sf"/>
</dbReference>
<dbReference type="SUPFAM" id="SSF161111">
    <property type="entry name" value="Cation efflux protein transmembrane domain-like"/>
    <property type="match status" value="1"/>
</dbReference>
<accession>A0ABN6KFX9</accession>
<feature type="transmembrane region" description="Helical" evidence="6">
    <location>
        <begin position="157"/>
        <end position="178"/>
    </location>
</feature>
<dbReference type="PANTHER" id="PTHR11562:SF17">
    <property type="entry name" value="RE54080P-RELATED"/>
    <property type="match status" value="1"/>
</dbReference>
<reference evidence="8 9" key="1">
    <citation type="submission" date="2021-08" db="EMBL/GenBank/DDBJ databases">
        <title>Complete genome sequence of Leptospira kobayashii strain E30.</title>
        <authorList>
            <person name="Nakao R."/>
            <person name="Nakamura S."/>
            <person name="Masuzawa T."/>
            <person name="Koizumi N."/>
        </authorList>
    </citation>
    <scope>NUCLEOTIDE SEQUENCE [LARGE SCALE GENOMIC DNA]</scope>
    <source>
        <strain evidence="8 9">E30</strain>
    </source>
</reference>
<feature type="transmembrane region" description="Helical" evidence="6">
    <location>
        <begin position="85"/>
        <end position="107"/>
    </location>
</feature>
<dbReference type="Proteomes" id="UP000245263">
    <property type="component" value="Chromosome 1"/>
</dbReference>
<keyword evidence="3" id="KW-0406">Ion transport</keyword>
<feature type="transmembrane region" description="Helical" evidence="6">
    <location>
        <begin position="20"/>
        <end position="41"/>
    </location>
</feature>
<evidence type="ECO:0000256" key="2">
    <source>
        <dbReference type="ARBA" id="ARBA00022692"/>
    </source>
</evidence>
<dbReference type="RefSeq" id="WP_109019722.1">
    <property type="nucleotide sequence ID" value="NZ_AP025028.1"/>
</dbReference>
<dbReference type="PANTHER" id="PTHR11562">
    <property type="entry name" value="CATION EFFLUX PROTEIN/ ZINC TRANSPORTER"/>
    <property type="match status" value="1"/>
</dbReference>
<evidence type="ECO:0000256" key="5">
    <source>
        <dbReference type="ARBA" id="ARBA00023136"/>
    </source>
</evidence>
<protein>
    <submittedName>
        <fullName evidence="8">Cobalt transporter</fullName>
    </submittedName>
</protein>
<sequence length="321" mass="35614">MKSEGFELTHAKGKKRRKLLTFLGISGVLSLSIFFIEWFGSKESGSLALFADAGHIATDVFAHVISFSAIFISGKKPSKKFPFGFHRFEVLAALANGLLLVGIAIFILYESYGRIISSTPIHVESMLLYSVIGLIINFISAGLLFRVSKESLNLKSAYLHVLSDLLGTVAVVIGAIIIHLTEYTAIDSILSLLIAIFILKTSVSVVRESLEILLEAEPPDFEKEHLIEHLLAFQGVREVTKVQVRKLTSGIYSLELQLLVKEDADRDSITLQVHTLSKSHFGVQFVHVELISEKIKSKLDSVAIQEKEHHIGHSHHGHHHH</sequence>
<keyword evidence="5 6" id="KW-0472">Membrane</keyword>
<evidence type="ECO:0000256" key="1">
    <source>
        <dbReference type="ARBA" id="ARBA00004141"/>
    </source>
</evidence>
<keyword evidence="3" id="KW-0813">Transport</keyword>
<organism evidence="8 9">
    <name type="scientific">Leptospira kobayashii</name>
    <dbReference type="NCBI Taxonomy" id="1917830"/>
    <lineage>
        <taxon>Bacteria</taxon>
        <taxon>Pseudomonadati</taxon>
        <taxon>Spirochaetota</taxon>
        <taxon>Spirochaetia</taxon>
        <taxon>Leptospirales</taxon>
        <taxon>Leptospiraceae</taxon>
        <taxon>Leptospira</taxon>
    </lineage>
</organism>
<dbReference type="Gene3D" id="1.20.1510.10">
    <property type="entry name" value="Cation efflux protein transmembrane domain"/>
    <property type="match status" value="1"/>
</dbReference>
<keyword evidence="3" id="KW-0862">Zinc</keyword>
<keyword evidence="2 6" id="KW-0812">Transmembrane</keyword>
<keyword evidence="4 6" id="KW-1133">Transmembrane helix</keyword>
<feature type="transmembrane region" description="Helical" evidence="6">
    <location>
        <begin position="127"/>
        <end position="145"/>
    </location>
</feature>
<dbReference type="InterPro" id="IPR058533">
    <property type="entry name" value="Cation_efflux_TM"/>
</dbReference>
<feature type="transmembrane region" description="Helical" evidence="6">
    <location>
        <begin position="53"/>
        <end position="73"/>
    </location>
</feature>